<evidence type="ECO:0000313" key="10">
    <source>
        <dbReference type="Proteomes" id="UP000297713"/>
    </source>
</evidence>
<evidence type="ECO:0000256" key="1">
    <source>
        <dbReference type="ARBA" id="ARBA00001637"/>
    </source>
</evidence>
<keyword evidence="5" id="KW-0456">Lyase</keyword>
<feature type="domain" description="Molybdopterin cofactor biosynthesis C (MoaC)" evidence="8">
    <location>
        <begin position="24"/>
        <end position="156"/>
    </location>
</feature>
<dbReference type="Gene3D" id="3.30.70.640">
    <property type="entry name" value="Molybdopterin cofactor biosynthesis C (MoaC) domain"/>
    <property type="match status" value="1"/>
</dbReference>
<dbReference type="AlphaFoldDB" id="A0A4Y8PE57"/>
<dbReference type="NCBIfam" id="TIGR00581">
    <property type="entry name" value="moaC"/>
    <property type="match status" value="1"/>
</dbReference>
<organism evidence="9 10">
    <name type="scientific">Methylacidiphilum caldifontis</name>
    <dbReference type="NCBI Taxonomy" id="2795386"/>
    <lineage>
        <taxon>Bacteria</taxon>
        <taxon>Pseudomonadati</taxon>
        <taxon>Verrucomicrobiota</taxon>
        <taxon>Methylacidiphilae</taxon>
        <taxon>Methylacidiphilales</taxon>
        <taxon>Methylacidiphilaceae</taxon>
        <taxon>Methylacidiphilum (ex Ratnadevi et al. 2023)</taxon>
    </lineage>
</organism>
<feature type="compositionally biased region" description="Basic and acidic residues" evidence="7">
    <location>
        <begin position="1"/>
        <end position="13"/>
    </location>
</feature>
<evidence type="ECO:0000256" key="7">
    <source>
        <dbReference type="SAM" id="MobiDB-lite"/>
    </source>
</evidence>
<dbReference type="NCBIfam" id="NF006870">
    <property type="entry name" value="PRK09364.1"/>
    <property type="match status" value="1"/>
</dbReference>
<sequence>MELDYTKNEEPHFSHLSSSGEARMVKVSEKPEQKRTAIAEGFIALSQRTLELLKAKAIPKGDVLTVSKIASIMAAKKTAEFIPLAHPIGLTFADTTFEIEDKGIKVVATAESVSKTGVELEALVMVSIALLTLYDMCKAVDKSMIIGPIKLVEKKKE</sequence>
<evidence type="ECO:0000259" key="8">
    <source>
        <dbReference type="Pfam" id="PF01967"/>
    </source>
</evidence>
<dbReference type="Proteomes" id="UP000297713">
    <property type="component" value="Unassembled WGS sequence"/>
</dbReference>
<dbReference type="RefSeq" id="WP_134439792.1">
    <property type="nucleotide sequence ID" value="NZ_CP065957.1"/>
</dbReference>
<dbReference type="SUPFAM" id="SSF55040">
    <property type="entry name" value="Molybdenum cofactor biosynthesis protein C, MoaC"/>
    <property type="match status" value="1"/>
</dbReference>
<keyword evidence="4" id="KW-0501">Molybdenum cofactor biosynthesis</keyword>
<evidence type="ECO:0000256" key="4">
    <source>
        <dbReference type="ARBA" id="ARBA00023150"/>
    </source>
</evidence>
<evidence type="ECO:0000256" key="6">
    <source>
        <dbReference type="ARBA" id="ARBA00055087"/>
    </source>
</evidence>
<evidence type="ECO:0000313" key="9">
    <source>
        <dbReference type="EMBL" id="TFE69608.1"/>
    </source>
</evidence>
<dbReference type="InterPro" id="IPR036522">
    <property type="entry name" value="MoaC_sf"/>
</dbReference>
<dbReference type="InterPro" id="IPR002820">
    <property type="entry name" value="Mopterin_CF_biosynth-C_dom"/>
</dbReference>
<dbReference type="GO" id="GO:0006777">
    <property type="term" value="P:Mo-molybdopterin cofactor biosynthetic process"/>
    <property type="evidence" value="ECO:0007669"/>
    <property type="project" value="UniProtKB-KW"/>
</dbReference>
<evidence type="ECO:0000256" key="3">
    <source>
        <dbReference type="ARBA" id="ARBA00012575"/>
    </source>
</evidence>
<feature type="region of interest" description="Disordered" evidence="7">
    <location>
        <begin position="1"/>
        <end position="22"/>
    </location>
</feature>
<dbReference type="UniPathway" id="UPA00344"/>
<comment type="pathway">
    <text evidence="2">Cofactor biosynthesis; molybdopterin biosynthesis.</text>
</comment>
<dbReference type="PANTHER" id="PTHR22960">
    <property type="entry name" value="MOLYBDOPTERIN COFACTOR SYNTHESIS PROTEIN A"/>
    <property type="match status" value="1"/>
</dbReference>
<name>A0A4Y8PE57_9BACT</name>
<protein>
    <recommendedName>
        <fullName evidence="3">cyclic pyranopterin monophosphate synthase</fullName>
        <ecNumber evidence="3">4.6.1.17</ecNumber>
    </recommendedName>
</protein>
<dbReference type="InterPro" id="IPR050105">
    <property type="entry name" value="MoCo_biosynth_MoaA/MoaC"/>
</dbReference>
<proteinExistence type="predicted"/>
<reference evidence="9 10" key="1">
    <citation type="submission" date="2016-05" db="EMBL/GenBank/DDBJ databases">
        <title>Diversity and Homogeneity among Thermoacidophilic Verrucomicrobia Methanotrophs Linked with Geographical Origin.</title>
        <authorList>
            <person name="Erikstad H.-A."/>
            <person name="Smestad N.B."/>
            <person name="Ceballos R.M."/>
            <person name="Birkeland N.-K."/>
        </authorList>
    </citation>
    <scope>NUCLEOTIDE SEQUENCE [LARGE SCALE GENOMIC DNA]</scope>
    <source>
        <strain evidence="9 10">Phi</strain>
    </source>
</reference>
<evidence type="ECO:0000256" key="2">
    <source>
        <dbReference type="ARBA" id="ARBA00005046"/>
    </source>
</evidence>
<dbReference type="Pfam" id="PF01967">
    <property type="entry name" value="MoaC"/>
    <property type="match status" value="1"/>
</dbReference>
<dbReference type="GO" id="GO:0061799">
    <property type="term" value="F:cyclic pyranopterin monophosphate synthase activity"/>
    <property type="evidence" value="ECO:0007669"/>
    <property type="project" value="UniProtKB-EC"/>
</dbReference>
<dbReference type="EC" id="4.6.1.17" evidence="3"/>
<evidence type="ECO:0000256" key="5">
    <source>
        <dbReference type="ARBA" id="ARBA00023239"/>
    </source>
</evidence>
<dbReference type="InterPro" id="IPR047594">
    <property type="entry name" value="MoaC_bact/euk"/>
</dbReference>
<dbReference type="CDD" id="cd01420">
    <property type="entry name" value="MoaC_PE"/>
    <property type="match status" value="1"/>
</dbReference>
<gene>
    <name evidence="9" type="ORF">A7Q10_07120</name>
</gene>
<dbReference type="InterPro" id="IPR023045">
    <property type="entry name" value="MoaC"/>
</dbReference>
<comment type="catalytic activity">
    <reaction evidence="1">
        <text>(8S)-3',8-cyclo-7,8-dihydroguanosine 5'-triphosphate = cyclic pyranopterin phosphate + diphosphate</text>
        <dbReference type="Rhea" id="RHEA:49580"/>
        <dbReference type="ChEBI" id="CHEBI:33019"/>
        <dbReference type="ChEBI" id="CHEBI:59648"/>
        <dbReference type="ChEBI" id="CHEBI:131766"/>
        <dbReference type="EC" id="4.6.1.17"/>
    </reaction>
</comment>
<accession>A0A4Y8PE57</accession>
<dbReference type="OrthoDB" id="9794429at2"/>
<comment type="caution">
    <text evidence="9">The sequence shown here is derived from an EMBL/GenBank/DDBJ whole genome shotgun (WGS) entry which is preliminary data.</text>
</comment>
<keyword evidence="10" id="KW-1185">Reference proteome</keyword>
<comment type="function">
    <text evidence="6">Catalyzes the conversion of (8S)-3',8-cyclo-7,8-dihydroguanosine 5'-triphosphate to cyclic pyranopterin monophosphate (cPMP).</text>
</comment>
<dbReference type="EMBL" id="LXQC01000124">
    <property type="protein sequence ID" value="TFE69608.1"/>
    <property type="molecule type" value="Genomic_DNA"/>
</dbReference>